<gene>
    <name evidence="1" type="primary">ytxJ</name>
    <name evidence="1" type="ORF">GCM10007049_09240</name>
</gene>
<dbReference type="InterPro" id="IPR022551">
    <property type="entry name" value="BrxC"/>
</dbReference>
<accession>A0A918UKU0</accession>
<dbReference type="Gene3D" id="3.40.30.10">
    <property type="entry name" value="Glutaredoxin"/>
    <property type="match status" value="1"/>
</dbReference>
<keyword evidence="2" id="KW-1185">Reference proteome</keyword>
<evidence type="ECO:0000313" key="1">
    <source>
        <dbReference type="EMBL" id="GGZ19084.1"/>
    </source>
</evidence>
<evidence type="ECO:0000313" key="2">
    <source>
        <dbReference type="Proteomes" id="UP000619457"/>
    </source>
</evidence>
<dbReference type="RefSeq" id="WP_018472566.1">
    <property type="nucleotide sequence ID" value="NZ_BMWX01000002.1"/>
</dbReference>
<sequence length="112" mass="12955">MAWKRLETLDQIAQIKEESKHQPVLIFKHSTSCSISGMAWNRLQRNWKESDSDIIQPYLLDLLSYRSISNAIAEEFAIHHESPQVIILKDGIATYDNSHMGINYQEILNQAK</sequence>
<proteinExistence type="predicted"/>
<protein>
    <submittedName>
        <fullName evidence="1">Thioredoxin family protein</fullName>
    </submittedName>
</protein>
<organism evidence="1 2">
    <name type="scientific">Echinicola pacifica</name>
    <dbReference type="NCBI Taxonomy" id="346377"/>
    <lineage>
        <taxon>Bacteria</taxon>
        <taxon>Pseudomonadati</taxon>
        <taxon>Bacteroidota</taxon>
        <taxon>Cytophagia</taxon>
        <taxon>Cytophagales</taxon>
        <taxon>Cyclobacteriaceae</taxon>
        <taxon>Echinicola</taxon>
    </lineage>
</organism>
<dbReference type="NCBIfam" id="TIGR04019">
    <property type="entry name" value="B_thiol_YtxJ"/>
    <property type="match status" value="1"/>
</dbReference>
<dbReference type="EMBL" id="BMWX01000002">
    <property type="protein sequence ID" value="GGZ19084.1"/>
    <property type="molecule type" value="Genomic_DNA"/>
</dbReference>
<dbReference type="Pfam" id="PF11009">
    <property type="entry name" value="BrxC"/>
    <property type="match status" value="1"/>
</dbReference>
<comment type="caution">
    <text evidence="1">The sequence shown here is derived from an EMBL/GenBank/DDBJ whole genome shotgun (WGS) entry which is preliminary data.</text>
</comment>
<reference evidence="1" key="1">
    <citation type="journal article" date="2014" name="Int. J. Syst. Evol. Microbiol.">
        <title>Complete genome sequence of Corynebacterium casei LMG S-19264T (=DSM 44701T), isolated from a smear-ripened cheese.</title>
        <authorList>
            <consortium name="US DOE Joint Genome Institute (JGI-PGF)"/>
            <person name="Walter F."/>
            <person name="Albersmeier A."/>
            <person name="Kalinowski J."/>
            <person name="Ruckert C."/>
        </authorList>
    </citation>
    <scope>NUCLEOTIDE SEQUENCE</scope>
    <source>
        <strain evidence="1">KCTC 12368</strain>
    </source>
</reference>
<reference evidence="1" key="2">
    <citation type="submission" date="2020-09" db="EMBL/GenBank/DDBJ databases">
        <authorList>
            <person name="Sun Q."/>
            <person name="Kim S."/>
        </authorList>
    </citation>
    <scope>NUCLEOTIDE SEQUENCE</scope>
    <source>
        <strain evidence="1">KCTC 12368</strain>
    </source>
</reference>
<name>A0A918UKU0_9BACT</name>
<dbReference type="Proteomes" id="UP000619457">
    <property type="component" value="Unassembled WGS sequence"/>
</dbReference>
<dbReference type="AlphaFoldDB" id="A0A918UKU0"/>